<feature type="region of interest" description="Disordered" evidence="1">
    <location>
        <begin position="34"/>
        <end position="60"/>
    </location>
</feature>
<evidence type="ECO:0008006" key="4">
    <source>
        <dbReference type="Google" id="ProtNLM"/>
    </source>
</evidence>
<evidence type="ECO:0000313" key="2">
    <source>
        <dbReference type="EMBL" id="GAA2422058.1"/>
    </source>
</evidence>
<dbReference type="PROSITE" id="PS51257">
    <property type="entry name" value="PROKAR_LIPOPROTEIN"/>
    <property type="match status" value="1"/>
</dbReference>
<dbReference type="Proteomes" id="UP001501231">
    <property type="component" value="Unassembled WGS sequence"/>
</dbReference>
<proteinExistence type="predicted"/>
<reference evidence="2 3" key="1">
    <citation type="journal article" date="2019" name="Int. J. Syst. Evol. Microbiol.">
        <title>The Global Catalogue of Microorganisms (GCM) 10K type strain sequencing project: providing services to taxonomists for standard genome sequencing and annotation.</title>
        <authorList>
            <consortium name="The Broad Institute Genomics Platform"/>
            <consortium name="The Broad Institute Genome Sequencing Center for Infectious Disease"/>
            <person name="Wu L."/>
            <person name="Ma J."/>
        </authorList>
    </citation>
    <scope>NUCLEOTIDE SEQUENCE [LARGE SCALE GENOMIC DNA]</scope>
    <source>
        <strain evidence="2 3">JCM 3325</strain>
    </source>
</reference>
<sequence>MSQSGSRPFTNPRSAGRGAALALAFALALTGCSGDKKEASGPKPPPPSEQPEAEATSAPGAQAFSSMTGLRKPVTYNDKISVAITDIKYVKNKAKGPGEMTGKTLTIFTLRFTNGSGQPLDLNKVRVLAQYGKSRAQASPTSYADLNDFYGTVAAGKQRTASYAFDLPTAGFGTVVLNVAFSDKHKTAVFAGSLKQ</sequence>
<name>A0ABN3J4C9_9ACTN</name>
<gene>
    <name evidence="2" type="ORF">GCM10010191_37150</name>
</gene>
<accession>A0ABN3J4C9</accession>
<organism evidence="2 3">
    <name type="scientific">Actinomadura vinacea</name>
    <dbReference type="NCBI Taxonomy" id="115336"/>
    <lineage>
        <taxon>Bacteria</taxon>
        <taxon>Bacillati</taxon>
        <taxon>Actinomycetota</taxon>
        <taxon>Actinomycetes</taxon>
        <taxon>Streptosporangiales</taxon>
        <taxon>Thermomonosporaceae</taxon>
        <taxon>Actinomadura</taxon>
    </lineage>
</organism>
<evidence type="ECO:0000256" key="1">
    <source>
        <dbReference type="SAM" id="MobiDB-lite"/>
    </source>
</evidence>
<dbReference type="EMBL" id="BAAARW010000012">
    <property type="protein sequence ID" value="GAA2422058.1"/>
    <property type="molecule type" value="Genomic_DNA"/>
</dbReference>
<evidence type="ECO:0000313" key="3">
    <source>
        <dbReference type="Proteomes" id="UP001501231"/>
    </source>
</evidence>
<comment type="caution">
    <text evidence="2">The sequence shown here is derived from an EMBL/GenBank/DDBJ whole genome shotgun (WGS) entry which is preliminary data.</text>
</comment>
<dbReference type="RefSeq" id="WP_344590235.1">
    <property type="nucleotide sequence ID" value="NZ_BAAARW010000012.1"/>
</dbReference>
<protein>
    <recommendedName>
        <fullName evidence="4">DUF4352 domain-containing protein</fullName>
    </recommendedName>
</protein>
<keyword evidence="3" id="KW-1185">Reference proteome</keyword>